<comment type="similarity">
    <text evidence="1">Belongs to the methylamine corrinoid protein family.</text>
</comment>
<dbReference type="InterPro" id="IPR003759">
    <property type="entry name" value="Cbl-bd_cap"/>
</dbReference>
<proteinExistence type="inferred from homology"/>
<dbReference type="SMART" id="SM01018">
    <property type="entry name" value="B12-binding_2"/>
    <property type="match status" value="1"/>
</dbReference>
<dbReference type="GO" id="GO:0046872">
    <property type="term" value="F:metal ion binding"/>
    <property type="evidence" value="ECO:0007669"/>
    <property type="project" value="UniProtKB-KW"/>
</dbReference>
<keyword evidence="3" id="KW-0170">Cobalt</keyword>
<evidence type="ECO:0000259" key="5">
    <source>
        <dbReference type="PROSITE" id="PS51337"/>
    </source>
</evidence>
<dbReference type="Pfam" id="PF02310">
    <property type="entry name" value="B12-binding"/>
    <property type="match status" value="1"/>
</dbReference>
<evidence type="ECO:0000256" key="3">
    <source>
        <dbReference type="ARBA" id="ARBA00023285"/>
    </source>
</evidence>
<name>A0A7J3UZY2_9CREN</name>
<dbReference type="PROSITE" id="PS51337">
    <property type="entry name" value="B12_BINDING_NTER"/>
    <property type="match status" value="1"/>
</dbReference>
<dbReference type="SUPFAM" id="SSF52242">
    <property type="entry name" value="Cobalamin (vitamin B12)-binding domain"/>
    <property type="match status" value="1"/>
</dbReference>
<accession>A0A7J3UZY2</accession>
<dbReference type="InterPro" id="IPR006158">
    <property type="entry name" value="Cobalamin-bd"/>
</dbReference>
<dbReference type="Gene3D" id="3.40.50.280">
    <property type="entry name" value="Cobalamin-binding domain"/>
    <property type="match status" value="1"/>
</dbReference>
<dbReference type="InterPro" id="IPR050554">
    <property type="entry name" value="Met_Synthase/Corrinoid"/>
</dbReference>
<dbReference type="GO" id="GO:0031419">
    <property type="term" value="F:cobalamin binding"/>
    <property type="evidence" value="ECO:0007669"/>
    <property type="project" value="InterPro"/>
</dbReference>
<dbReference type="GO" id="GO:0050667">
    <property type="term" value="P:homocysteine metabolic process"/>
    <property type="evidence" value="ECO:0007669"/>
    <property type="project" value="TreeGrafter"/>
</dbReference>
<dbReference type="GO" id="GO:0046653">
    <property type="term" value="P:tetrahydrofolate metabolic process"/>
    <property type="evidence" value="ECO:0007669"/>
    <property type="project" value="TreeGrafter"/>
</dbReference>
<feature type="domain" description="B12-binding" evidence="4">
    <location>
        <begin position="128"/>
        <end position="254"/>
    </location>
</feature>
<dbReference type="PROSITE" id="PS51332">
    <property type="entry name" value="B12_BINDING"/>
    <property type="match status" value="1"/>
</dbReference>
<evidence type="ECO:0000256" key="1">
    <source>
        <dbReference type="ARBA" id="ARBA00010854"/>
    </source>
</evidence>
<evidence type="ECO:0000259" key="4">
    <source>
        <dbReference type="PROSITE" id="PS51332"/>
    </source>
</evidence>
<dbReference type="PANTHER" id="PTHR45833">
    <property type="entry name" value="METHIONINE SYNTHASE"/>
    <property type="match status" value="1"/>
</dbReference>
<dbReference type="AlphaFoldDB" id="A0A7J3UZY2"/>
<sequence length="275" mass="29920">MALLDWAKKADFDMMFKRYNVIIEGPAIKPEDDPDVKKVLPKEEPFRTLAMAVIFGDTGKAVQAAKTALERTSPLDVIEKGLAKGMDAVSALYAKAVYFLPDIMLSADAMTAAMAVAEQKLGRAREKKGTVVSFVAEGDPHDIGKNLVVMFLKANGFEAVDLGRDVPDKEVIEAVKKYKPVMLTGTALMTTTMTAFPRVAKALQEQGISVPVFGCGGGAVKRDFVESYDMGVYGVKAFHAPKLAEAALAGKSWKEIRKEYPKIVGEFVAEYADRM</sequence>
<keyword evidence="2" id="KW-0479">Metal-binding</keyword>
<reference evidence="6" key="1">
    <citation type="journal article" date="2020" name="mSystems">
        <title>Genome- and Community-Level Interaction Insights into Carbon Utilization and Element Cycling Functions of Hydrothermarchaeota in Hydrothermal Sediment.</title>
        <authorList>
            <person name="Zhou Z."/>
            <person name="Liu Y."/>
            <person name="Xu W."/>
            <person name="Pan J."/>
            <person name="Luo Z.H."/>
            <person name="Li M."/>
        </authorList>
    </citation>
    <scope>NUCLEOTIDE SEQUENCE [LARGE SCALE GENOMIC DNA]</scope>
    <source>
        <strain evidence="6">SpSt-1038</strain>
    </source>
</reference>
<evidence type="ECO:0000256" key="2">
    <source>
        <dbReference type="ARBA" id="ARBA00022723"/>
    </source>
</evidence>
<feature type="domain" description="B12-binding N-terminal" evidence="5">
    <location>
        <begin position="36"/>
        <end position="129"/>
    </location>
</feature>
<dbReference type="FunFam" id="3.40.50.280:FF:000003">
    <property type="entry name" value="Dimethylamine methyltransferase corrinoid protein"/>
    <property type="match status" value="1"/>
</dbReference>
<comment type="caution">
    <text evidence="6">The sequence shown here is derived from an EMBL/GenBank/DDBJ whole genome shotgun (WGS) entry which is preliminary data.</text>
</comment>
<dbReference type="PANTHER" id="PTHR45833:SF1">
    <property type="entry name" value="METHIONINE SYNTHASE"/>
    <property type="match status" value="1"/>
</dbReference>
<dbReference type="GO" id="GO:0005829">
    <property type="term" value="C:cytosol"/>
    <property type="evidence" value="ECO:0007669"/>
    <property type="project" value="TreeGrafter"/>
</dbReference>
<protein>
    <submittedName>
        <fullName evidence="6">Cobalamin-binding protein</fullName>
    </submittedName>
</protein>
<organism evidence="6">
    <name type="scientific">Candidatus Methanosuratincola petrocarbonis</name>
    <name type="common">ex Vanwonterghem et al. 2016</name>
    <dbReference type="NCBI Taxonomy" id="1867261"/>
    <lineage>
        <taxon>Archaea</taxon>
        <taxon>Thermoproteota</taxon>
        <taxon>Methanosuratincolia</taxon>
        <taxon>Candidatus Methanomethylicales</taxon>
        <taxon>Candidatus Methanomethylicaceae</taxon>
        <taxon>Candidatus Methanosuratincola (ex Vanwonterghem et al. 2016)</taxon>
    </lineage>
</organism>
<dbReference type="InterPro" id="IPR036724">
    <property type="entry name" value="Cobalamin-bd_sf"/>
</dbReference>
<dbReference type="InterPro" id="IPR036594">
    <property type="entry name" value="Meth_synthase_dom"/>
</dbReference>
<dbReference type="EMBL" id="DRVT01000016">
    <property type="protein sequence ID" value="HHI48800.1"/>
    <property type="molecule type" value="Genomic_DNA"/>
</dbReference>
<gene>
    <name evidence="6" type="ORF">ENL91_01360</name>
</gene>
<evidence type="ECO:0000313" key="6">
    <source>
        <dbReference type="EMBL" id="HHI48800.1"/>
    </source>
</evidence>
<dbReference type="Pfam" id="PF02607">
    <property type="entry name" value="B12-binding_2"/>
    <property type="match status" value="1"/>
</dbReference>
<dbReference type="GO" id="GO:0008705">
    <property type="term" value="F:methionine synthase activity"/>
    <property type="evidence" value="ECO:0007669"/>
    <property type="project" value="TreeGrafter"/>
</dbReference>
<dbReference type="SUPFAM" id="SSF47644">
    <property type="entry name" value="Methionine synthase domain"/>
    <property type="match status" value="1"/>
</dbReference>
<dbReference type="Gene3D" id="1.10.1240.10">
    <property type="entry name" value="Methionine synthase domain"/>
    <property type="match status" value="1"/>
</dbReference>